<dbReference type="OrthoDB" id="342730at2759"/>
<dbReference type="InterPro" id="IPR013083">
    <property type="entry name" value="Znf_RING/FYVE/PHD"/>
</dbReference>
<dbReference type="SUPFAM" id="SSF57850">
    <property type="entry name" value="RING/U-box"/>
    <property type="match status" value="1"/>
</dbReference>
<dbReference type="InterPro" id="IPR039396">
    <property type="entry name" value="Deltex_C"/>
</dbReference>
<feature type="region of interest" description="Disordered" evidence="10">
    <location>
        <begin position="633"/>
        <end position="734"/>
    </location>
</feature>
<dbReference type="Proteomes" id="UP000225706">
    <property type="component" value="Unassembled WGS sequence"/>
</dbReference>
<evidence type="ECO:0000313" key="14">
    <source>
        <dbReference type="EMBL" id="PFX25327.1"/>
    </source>
</evidence>
<dbReference type="CDD" id="cd19757">
    <property type="entry name" value="Bbox1"/>
    <property type="match status" value="1"/>
</dbReference>
<dbReference type="SUPFAM" id="SSF81296">
    <property type="entry name" value="E set domains"/>
    <property type="match status" value="1"/>
</dbReference>
<keyword evidence="3" id="KW-0479">Metal-binding</keyword>
<evidence type="ECO:0000259" key="13">
    <source>
        <dbReference type="PROSITE" id="PS51154"/>
    </source>
</evidence>
<dbReference type="Pfam" id="PF13639">
    <property type="entry name" value="zf-RING_2"/>
    <property type="match status" value="1"/>
</dbReference>
<sequence>MAAQCRSFFDDVKKELECCVCQEQFDEVNEPKVLKCLHTFCKSCLEHWLRQQGGSRLRCPTCRQITECPNNNINSLPSNLFYKQMVGIVEAYRGKGREDSPHCGNCEQRRSLKFYCSDCNCFLCEECSMAHKKLKVLRGHHVKEIGYFVSSDTQDYARKLSVCKEHEHQVRFYCQQCVTYICRDCAILEHRDHNFVSIDKGLERKRSEIETKMGSVLANGSKLREEKEFLKAQKIRVNKSIEKAKDEVHRVAERNIALIRQHESSVTEQLIRQKDAFEAKFSNALFQLVENLTDIETGLEFGNDILGRNNLPEILNMEELLEQRFQELSKPSDVNTKLNYSEVIYVPNDLLFLKNSQGKLLITKTVPSLSLAEGTGLTEGTQGSDCDFIVITKDLHGNNTHSEIDEVFVDIKSTQTGTSLKVNITDSKDGCYKVSYKPETAGDFIVSVIVAGEAVKGSPFQLGNCKEVRREKTSKKSNKGCQNRSSARELSRDLMNGGKLSLYQSDITDEIVDAIVNGTNEWLQYGGGVAAAILRKGGRQIDDESRGIIAQRNGRRLSIAQLELCSIALPPISSGTFGMPKDLCAQVMFKALEEFSSSVEAEFSTLRDIRIVIIDEETIEVFHEEFFKHYTSQVTTQTSAQRTERKPHSSSHISSNVNKLPLSSEKRSEDSHEGHFNENYEARSPQGDQPSTGSNNPLDQIWKSFESCAGDNKIPAPKSSRETNRTTKSKPSIGRGRAILSIRFLAIPSEEGEPKAEADTRMNIEHDTNVGNVKIGKGITCDNTNVFLPGLVVTEVGKRLAKKHSTDAVSDDSYTNQSIRRQFRQEKLLPRNQPLGYMTWRTESRKSLPGYEGCGTIVLTFNFQGGIQDPEHPNPGERFGEFLCAAYLPDNVTGKEVCNLLVRAFNGCLIFTIGKCPATSEDNKIVRNGIELKTGRAGGPACCGYPDPSYLERVKKQLADKSITLLHH</sequence>
<dbReference type="GO" id="GO:0008270">
    <property type="term" value="F:zinc ion binding"/>
    <property type="evidence" value="ECO:0007669"/>
    <property type="project" value="UniProtKB-KW"/>
</dbReference>
<dbReference type="SUPFAM" id="SSF52949">
    <property type="entry name" value="Macro domain-like"/>
    <property type="match status" value="1"/>
</dbReference>
<evidence type="ECO:0000259" key="11">
    <source>
        <dbReference type="PROSITE" id="PS50089"/>
    </source>
</evidence>
<evidence type="ECO:0000256" key="4">
    <source>
        <dbReference type="ARBA" id="ARBA00022737"/>
    </source>
</evidence>
<feature type="compositionally biased region" description="Basic and acidic residues" evidence="10">
    <location>
        <begin position="664"/>
        <end position="681"/>
    </location>
</feature>
<dbReference type="InterPro" id="IPR017907">
    <property type="entry name" value="Znf_RING_CS"/>
</dbReference>
<feature type="region of interest" description="Disordered" evidence="10">
    <location>
        <begin position="469"/>
        <end position="490"/>
    </location>
</feature>
<dbReference type="PANTHER" id="PTHR25462:SF296">
    <property type="entry name" value="MEIOTIC P26, ISOFORM F"/>
    <property type="match status" value="1"/>
</dbReference>
<keyword evidence="6" id="KW-0862">Zinc</keyword>
<dbReference type="PROSITE" id="PS51154">
    <property type="entry name" value="MACRO"/>
    <property type="match status" value="1"/>
</dbReference>
<dbReference type="SMART" id="SM00506">
    <property type="entry name" value="A1pp"/>
    <property type="match status" value="1"/>
</dbReference>
<feature type="coiled-coil region" evidence="9">
    <location>
        <begin position="227"/>
        <end position="261"/>
    </location>
</feature>
<evidence type="ECO:0000256" key="1">
    <source>
        <dbReference type="ARBA" id="ARBA00008518"/>
    </source>
</evidence>
<feature type="domain" description="B box-type" evidence="12">
    <location>
        <begin position="158"/>
        <end position="198"/>
    </location>
</feature>
<feature type="domain" description="Macro" evidence="13">
    <location>
        <begin position="487"/>
        <end position="630"/>
    </location>
</feature>
<keyword evidence="15" id="KW-1185">Reference proteome</keyword>
<evidence type="ECO:0000313" key="15">
    <source>
        <dbReference type="Proteomes" id="UP000225706"/>
    </source>
</evidence>
<evidence type="ECO:0000256" key="7">
    <source>
        <dbReference type="PROSITE-ProRule" id="PRU00024"/>
    </source>
</evidence>
<proteinExistence type="inferred from homology"/>
<dbReference type="PROSITE" id="PS50089">
    <property type="entry name" value="ZF_RING_2"/>
    <property type="match status" value="1"/>
</dbReference>
<dbReference type="InterPro" id="IPR017868">
    <property type="entry name" value="Filamin/ABP280_repeat-like"/>
</dbReference>
<evidence type="ECO:0000256" key="9">
    <source>
        <dbReference type="SAM" id="Coils"/>
    </source>
</evidence>
<dbReference type="Gene3D" id="3.30.160.60">
    <property type="entry name" value="Classic Zinc Finger"/>
    <property type="match status" value="1"/>
</dbReference>
<comment type="similarity">
    <text evidence="2">Belongs to the Deltex family.</text>
</comment>
<dbReference type="SMART" id="SM00557">
    <property type="entry name" value="IG_FLMN"/>
    <property type="match status" value="1"/>
</dbReference>
<dbReference type="InterPro" id="IPR014756">
    <property type="entry name" value="Ig_E-set"/>
</dbReference>
<dbReference type="Pfam" id="PF18102">
    <property type="entry name" value="DTC"/>
    <property type="match status" value="1"/>
</dbReference>
<dbReference type="PROSITE" id="PS50119">
    <property type="entry name" value="ZF_BBOX"/>
    <property type="match status" value="2"/>
</dbReference>
<dbReference type="Gene3D" id="3.30.390.130">
    <property type="match status" value="1"/>
</dbReference>
<dbReference type="InterPro" id="IPR043472">
    <property type="entry name" value="Macro_dom-like"/>
</dbReference>
<dbReference type="SUPFAM" id="SSF57845">
    <property type="entry name" value="B-box zinc-binding domain"/>
    <property type="match status" value="1"/>
</dbReference>
<evidence type="ECO:0000256" key="10">
    <source>
        <dbReference type="SAM" id="MobiDB-lite"/>
    </source>
</evidence>
<dbReference type="InterPro" id="IPR039399">
    <property type="entry name" value="Deltex_C_sf"/>
</dbReference>
<dbReference type="Gene3D" id="3.30.40.10">
    <property type="entry name" value="Zinc/RING finger domain, C3HC4 (zinc finger)"/>
    <property type="match status" value="1"/>
</dbReference>
<dbReference type="Pfam" id="PF00630">
    <property type="entry name" value="Filamin"/>
    <property type="match status" value="1"/>
</dbReference>
<dbReference type="PANTHER" id="PTHR25462">
    <property type="entry name" value="BONUS, ISOFORM C-RELATED"/>
    <property type="match status" value="1"/>
</dbReference>
<protein>
    <submittedName>
        <fullName evidence="14">E3 ubiquitin-protein ligase TRIM71</fullName>
    </submittedName>
</protein>
<dbReference type="Gene3D" id="3.40.220.10">
    <property type="entry name" value="Leucine Aminopeptidase, subunit E, domain 1"/>
    <property type="match status" value="2"/>
</dbReference>
<dbReference type="SMART" id="SM00336">
    <property type="entry name" value="BBOX"/>
    <property type="match status" value="2"/>
</dbReference>
<evidence type="ECO:0000256" key="6">
    <source>
        <dbReference type="ARBA" id="ARBA00022833"/>
    </source>
</evidence>
<dbReference type="InterPro" id="IPR000315">
    <property type="entry name" value="Znf_B-box"/>
</dbReference>
<dbReference type="InterPro" id="IPR013783">
    <property type="entry name" value="Ig-like_fold"/>
</dbReference>
<reference evidence="15" key="1">
    <citation type="journal article" date="2017" name="bioRxiv">
        <title>Comparative analysis of the genomes of Stylophora pistillata and Acropora digitifera provides evidence for extensive differences between species of corals.</title>
        <authorList>
            <person name="Voolstra C.R."/>
            <person name="Li Y."/>
            <person name="Liew Y.J."/>
            <person name="Baumgarten S."/>
            <person name="Zoccola D."/>
            <person name="Flot J.-F."/>
            <person name="Tambutte S."/>
            <person name="Allemand D."/>
            <person name="Aranda M."/>
        </authorList>
    </citation>
    <scope>NUCLEOTIDE SEQUENCE [LARGE SCALE GENOMIC DNA]</scope>
</reference>
<keyword evidence="4" id="KW-0677">Repeat</keyword>
<feature type="domain" description="RING-type" evidence="11">
    <location>
        <begin position="18"/>
        <end position="63"/>
    </location>
</feature>
<dbReference type="UniPathway" id="UPA00143"/>
<organism evidence="14 15">
    <name type="scientific">Stylophora pistillata</name>
    <name type="common">Smooth cauliflower coral</name>
    <dbReference type="NCBI Taxonomy" id="50429"/>
    <lineage>
        <taxon>Eukaryota</taxon>
        <taxon>Metazoa</taxon>
        <taxon>Cnidaria</taxon>
        <taxon>Anthozoa</taxon>
        <taxon>Hexacorallia</taxon>
        <taxon>Scleractinia</taxon>
        <taxon>Astrocoeniina</taxon>
        <taxon>Pocilloporidae</taxon>
        <taxon>Stylophora</taxon>
    </lineage>
</organism>
<dbReference type="GO" id="GO:0016567">
    <property type="term" value="P:protein ubiquitination"/>
    <property type="evidence" value="ECO:0007669"/>
    <property type="project" value="UniProtKB-UniPathway"/>
</dbReference>
<feature type="repeat" description="Filamin" evidence="8">
    <location>
        <begin position="362"/>
        <end position="464"/>
    </location>
</feature>
<dbReference type="Gene3D" id="2.60.40.10">
    <property type="entry name" value="Immunoglobulins"/>
    <property type="match status" value="1"/>
</dbReference>
<comment type="caution">
    <text evidence="14">The sequence shown here is derived from an EMBL/GenBank/DDBJ whole genome shotgun (WGS) entry which is preliminary data.</text>
</comment>
<dbReference type="PROSITE" id="PS50194">
    <property type="entry name" value="FILAMIN_REPEAT"/>
    <property type="match status" value="1"/>
</dbReference>
<accession>A0A2B4S9R3</accession>
<evidence type="ECO:0000256" key="8">
    <source>
        <dbReference type="PROSITE-ProRule" id="PRU00087"/>
    </source>
</evidence>
<dbReference type="Pfam" id="PF00643">
    <property type="entry name" value="zf-B_box"/>
    <property type="match status" value="1"/>
</dbReference>
<dbReference type="InterPro" id="IPR001298">
    <property type="entry name" value="Filamin/ABP280_rpt"/>
</dbReference>
<evidence type="ECO:0000256" key="3">
    <source>
        <dbReference type="ARBA" id="ARBA00022723"/>
    </source>
</evidence>
<gene>
    <name evidence="14" type="primary">trim71</name>
    <name evidence="14" type="ORF">AWC38_SpisGene10009</name>
</gene>
<dbReference type="InterPro" id="IPR047153">
    <property type="entry name" value="TRIM45/56/19-like"/>
</dbReference>
<dbReference type="SMART" id="SM00184">
    <property type="entry name" value="RING"/>
    <property type="match status" value="1"/>
</dbReference>
<keyword evidence="9" id="KW-0175">Coiled coil</keyword>
<dbReference type="InterPro" id="IPR001841">
    <property type="entry name" value="Znf_RING"/>
</dbReference>
<dbReference type="EMBL" id="LSMT01000153">
    <property type="protein sequence ID" value="PFX25327.1"/>
    <property type="molecule type" value="Genomic_DNA"/>
</dbReference>
<keyword evidence="5 7" id="KW-0863">Zinc-finger</keyword>
<dbReference type="PROSITE" id="PS00518">
    <property type="entry name" value="ZF_RING_1"/>
    <property type="match status" value="1"/>
</dbReference>
<feature type="compositionally biased region" description="Polar residues" evidence="10">
    <location>
        <begin position="686"/>
        <end position="698"/>
    </location>
</feature>
<evidence type="ECO:0000256" key="2">
    <source>
        <dbReference type="ARBA" id="ARBA00009413"/>
    </source>
</evidence>
<dbReference type="InterPro" id="IPR002589">
    <property type="entry name" value="Macro_dom"/>
</dbReference>
<dbReference type="AlphaFoldDB" id="A0A2B4S9R3"/>
<evidence type="ECO:0000256" key="5">
    <source>
        <dbReference type="ARBA" id="ARBA00022771"/>
    </source>
</evidence>
<name>A0A2B4S9R3_STYPI</name>
<feature type="domain" description="B box-type" evidence="12">
    <location>
        <begin position="98"/>
        <end position="145"/>
    </location>
</feature>
<comment type="similarity">
    <text evidence="1">Belongs to the TRIM/RBCC family.</text>
</comment>
<evidence type="ECO:0000259" key="12">
    <source>
        <dbReference type="PROSITE" id="PS50119"/>
    </source>
</evidence>